<proteinExistence type="predicted"/>
<gene>
    <name evidence="1" type="ORF">CAP51_14205</name>
</gene>
<reference evidence="1 2" key="1">
    <citation type="submission" date="2017-05" db="EMBL/GenBank/DDBJ databases">
        <title>Acinetobacter populi ANC 5415 (= PBJ7), whole genome shotgun sequencing project.</title>
        <authorList>
            <person name="Nemec A."/>
            <person name="Radolfova-Krizova L."/>
        </authorList>
    </citation>
    <scope>NUCLEOTIDE SEQUENCE [LARGE SCALE GENOMIC DNA]</scope>
    <source>
        <strain evidence="1 2">PBJ7</strain>
    </source>
</reference>
<comment type="caution">
    <text evidence="1">The sequence shown here is derived from an EMBL/GenBank/DDBJ whole genome shotgun (WGS) entry which is preliminary data.</text>
</comment>
<evidence type="ECO:0000313" key="2">
    <source>
        <dbReference type="Proteomes" id="UP000196536"/>
    </source>
</evidence>
<dbReference type="Proteomes" id="UP000196536">
    <property type="component" value="Unassembled WGS sequence"/>
</dbReference>
<accession>A0A1Z9YUH5</accession>
<dbReference type="EMBL" id="NEXX01000006">
    <property type="protein sequence ID" value="OUY05872.1"/>
    <property type="molecule type" value="Genomic_DNA"/>
</dbReference>
<dbReference type="RefSeq" id="WP_087621427.1">
    <property type="nucleotide sequence ID" value="NZ_NEXX01000006.1"/>
</dbReference>
<protein>
    <submittedName>
        <fullName evidence="1">Uncharacterized protein</fullName>
    </submittedName>
</protein>
<evidence type="ECO:0000313" key="1">
    <source>
        <dbReference type="EMBL" id="OUY05872.1"/>
    </source>
</evidence>
<keyword evidence="2" id="KW-1185">Reference proteome</keyword>
<name>A0A1Z9YUH5_9GAMM</name>
<dbReference type="AlphaFoldDB" id="A0A1Z9YUH5"/>
<sequence>MFINALSDFMQYLKSGVDFDEWYLSDFIDKNINVLSKEDAFDETSHIIQIIDHDLKSNELYELLQILLALQRHSDTTQRPKELETRLNLFTRILNTNSEEYIVDTVKELKTIYNLE</sequence>
<dbReference type="OrthoDB" id="6712183at2"/>
<organism evidence="1 2">
    <name type="scientific">Acinetobacter populi</name>
    <dbReference type="NCBI Taxonomy" id="1582270"/>
    <lineage>
        <taxon>Bacteria</taxon>
        <taxon>Pseudomonadati</taxon>
        <taxon>Pseudomonadota</taxon>
        <taxon>Gammaproteobacteria</taxon>
        <taxon>Moraxellales</taxon>
        <taxon>Moraxellaceae</taxon>
        <taxon>Acinetobacter</taxon>
    </lineage>
</organism>